<evidence type="ECO:0000256" key="1">
    <source>
        <dbReference type="ARBA" id="ARBA00004370"/>
    </source>
</evidence>
<dbReference type="SUPFAM" id="SSF56519">
    <property type="entry name" value="Penicillin binding protein dimerisation domain"/>
    <property type="match status" value="1"/>
</dbReference>
<dbReference type="InterPro" id="IPR005311">
    <property type="entry name" value="PBP_dimer"/>
</dbReference>
<evidence type="ECO:0000259" key="6">
    <source>
        <dbReference type="Pfam" id="PF03717"/>
    </source>
</evidence>
<evidence type="ECO:0000256" key="4">
    <source>
        <dbReference type="SAM" id="Phobius"/>
    </source>
</evidence>
<comment type="caution">
    <text evidence="7">The sequence shown here is derived from an EMBL/GenBank/DDBJ whole genome shotgun (WGS) entry which is preliminary data.</text>
</comment>
<keyword evidence="8" id="KW-1185">Reference proteome</keyword>
<keyword evidence="3 4" id="KW-0472">Membrane</keyword>
<dbReference type="PANTHER" id="PTHR30627:SF24">
    <property type="entry name" value="PENICILLIN-BINDING PROTEIN 4B"/>
    <property type="match status" value="1"/>
</dbReference>
<dbReference type="InterPro" id="IPR050515">
    <property type="entry name" value="Beta-lactam/transpept"/>
</dbReference>
<gene>
    <name evidence="7" type="ORF">ACFSW5_00315</name>
</gene>
<dbReference type="Pfam" id="PF03717">
    <property type="entry name" value="PBP_dimer"/>
    <property type="match status" value="1"/>
</dbReference>
<feature type="domain" description="Penicillin-binding protein dimerisation" evidence="6">
    <location>
        <begin position="61"/>
        <end position="219"/>
    </location>
</feature>
<dbReference type="Proteomes" id="UP001597493">
    <property type="component" value="Unassembled WGS sequence"/>
</dbReference>
<comment type="similarity">
    <text evidence="2">Belongs to the transpeptidase family.</text>
</comment>
<dbReference type="InterPro" id="IPR001460">
    <property type="entry name" value="PCN-bd_Tpept"/>
</dbReference>
<dbReference type="InterPro" id="IPR012338">
    <property type="entry name" value="Beta-lactam/transpept-like"/>
</dbReference>
<dbReference type="Gene3D" id="3.90.1310.10">
    <property type="entry name" value="Penicillin-binding protein 2a (Domain 2)"/>
    <property type="match status" value="1"/>
</dbReference>
<evidence type="ECO:0000256" key="3">
    <source>
        <dbReference type="ARBA" id="ARBA00023136"/>
    </source>
</evidence>
<keyword evidence="4" id="KW-0812">Transmembrane</keyword>
<feature type="domain" description="Penicillin-binding protein transpeptidase" evidence="5">
    <location>
        <begin position="278"/>
        <end position="612"/>
    </location>
</feature>
<keyword evidence="4" id="KW-1133">Transmembrane helix</keyword>
<name>A0ABW5QQN6_9BACL</name>
<organism evidence="7 8">
    <name type="scientific">Paenibacillus thailandensis</name>
    <dbReference type="NCBI Taxonomy" id="393250"/>
    <lineage>
        <taxon>Bacteria</taxon>
        <taxon>Bacillati</taxon>
        <taxon>Bacillota</taxon>
        <taxon>Bacilli</taxon>
        <taxon>Bacillales</taxon>
        <taxon>Paenibacillaceae</taxon>
        <taxon>Paenibacillus</taxon>
    </lineage>
</organism>
<dbReference type="Gene3D" id="3.40.710.10">
    <property type="entry name" value="DD-peptidase/beta-lactamase superfamily"/>
    <property type="match status" value="1"/>
</dbReference>
<proteinExistence type="inferred from homology"/>
<dbReference type="PANTHER" id="PTHR30627">
    <property type="entry name" value="PEPTIDOGLYCAN D,D-TRANSPEPTIDASE"/>
    <property type="match status" value="1"/>
</dbReference>
<sequence>MHRRLFIAASVITAIFFIYIVRLGALQLLGVGGVPVKAPAQQADWRRTSVIQRQHSLVIDTGRGDFVDRNGQALTGETYSSLAFFPIDPKALASEQHRLQMKRLAALLGVTAAGLEQYWHQLERPAYWSRQGEQTPIRLAEEQRRKLSELRLDGVKVLPYHNRYLDGFNAAQTIGYISQHPEWMQAEHGKEVEAGRRKLTDLTGGSGLERSLDDLLRGIGRTSAMYFTDGRNMPLQGLGMRLVRPDNGYYPLSVVTTLDLDLQRKLEAYADEAKLKQGAIVVLDARNADIVAIVSRPRMNPRRLESDESAVNHALKAVPPGSVFKLVTEAAALEAGVTSEKETFSCDGEYGKYGLSCWKKGGHGTLTLREGLAQSCNIVFATLGERLTAEQLERTALALGVGRQVGWSTEKPYKLLRRKLRLLPEEEAGSVFYTPEEAGKAGHDQGNAAQPFPEADGGARAQSAIGQRDVRMTPLQAANLIVTLLHGGKVTEPRIVSEIRYANGVRMAKLKSRKAPYSDVYGQISPATARKLMRGMEAVVDHGTGSSIREGRWTVAGKSGTAETALGSVRFNHQWFAGYGPVRKPRYAVAVLSEYRPPDSRNQATAIFRGVMDLLAEAEAEDRNESGTRTPGMQ</sequence>
<dbReference type="Pfam" id="PF00905">
    <property type="entry name" value="Transpeptidase"/>
    <property type="match status" value="1"/>
</dbReference>
<protein>
    <submittedName>
        <fullName evidence="7">Peptidoglycan D,D-transpeptidase FtsI family protein</fullName>
    </submittedName>
</protein>
<dbReference type="RefSeq" id="WP_379268492.1">
    <property type="nucleotide sequence ID" value="NZ_JBHUGT010000026.1"/>
</dbReference>
<evidence type="ECO:0000313" key="8">
    <source>
        <dbReference type="Proteomes" id="UP001597493"/>
    </source>
</evidence>
<evidence type="ECO:0000313" key="7">
    <source>
        <dbReference type="EMBL" id="MFD2658704.1"/>
    </source>
</evidence>
<evidence type="ECO:0000259" key="5">
    <source>
        <dbReference type="Pfam" id="PF00905"/>
    </source>
</evidence>
<feature type="transmembrane region" description="Helical" evidence="4">
    <location>
        <begin position="5"/>
        <end position="25"/>
    </location>
</feature>
<dbReference type="InterPro" id="IPR036138">
    <property type="entry name" value="PBP_dimer_sf"/>
</dbReference>
<dbReference type="EMBL" id="JBHUMY010000001">
    <property type="protein sequence ID" value="MFD2658704.1"/>
    <property type="molecule type" value="Genomic_DNA"/>
</dbReference>
<reference evidence="8" key="1">
    <citation type="journal article" date="2019" name="Int. J. Syst. Evol. Microbiol.">
        <title>The Global Catalogue of Microorganisms (GCM) 10K type strain sequencing project: providing services to taxonomists for standard genome sequencing and annotation.</title>
        <authorList>
            <consortium name="The Broad Institute Genomics Platform"/>
            <consortium name="The Broad Institute Genome Sequencing Center for Infectious Disease"/>
            <person name="Wu L."/>
            <person name="Ma J."/>
        </authorList>
    </citation>
    <scope>NUCLEOTIDE SEQUENCE [LARGE SCALE GENOMIC DNA]</scope>
    <source>
        <strain evidence="8">TISTR 1827</strain>
    </source>
</reference>
<comment type="subcellular location">
    <subcellularLocation>
        <location evidence="1">Membrane</location>
    </subcellularLocation>
</comment>
<evidence type="ECO:0000256" key="2">
    <source>
        <dbReference type="ARBA" id="ARBA00007171"/>
    </source>
</evidence>
<dbReference type="SUPFAM" id="SSF56601">
    <property type="entry name" value="beta-lactamase/transpeptidase-like"/>
    <property type="match status" value="1"/>
</dbReference>
<accession>A0ABW5QQN6</accession>